<evidence type="ECO:0000313" key="7">
    <source>
        <dbReference type="Ensembl" id="ENSMMNP00015018015.1"/>
    </source>
</evidence>
<feature type="domain" description="TCTP" evidence="5">
    <location>
        <begin position="1"/>
        <end position="122"/>
    </location>
</feature>
<protein>
    <recommendedName>
        <fullName evidence="1">Translationally-controlled tumor protein</fullName>
    </recommendedName>
</protein>
<dbReference type="SUPFAM" id="SSF51316">
    <property type="entry name" value="Mss4-like"/>
    <property type="match status" value="1"/>
</dbReference>
<dbReference type="Gene3D" id="2.170.150.10">
    <property type="entry name" value="Metal Binding Protein, Guanine Nucleotide Exchange Factor, Chain A"/>
    <property type="match status" value="1"/>
</dbReference>
<dbReference type="GO" id="GO:0005509">
    <property type="term" value="F:calcium ion binding"/>
    <property type="evidence" value="ECO:0007669"/>
    <property type="project" value="TreeGrafter"/>
</dbReference>
<evidence type="ECO:0000313" key="8">
    <source>
        <dbReference type="Proteomes" id="UP000308365"/>
    </source>
</evidence>
<evidence type="ECO:0000256" key="4">
    <source>
        <dbReference type="PROSITE-ProRule" id="PRU01133"/>
    </source>
</evidence>
<organism evidence="6 8">
    <name type="scientific">Monodon monoceros</name>
    <name type="common">Narwhal</name>
    <name type="synonym">Ceratodon monodon</name>
    <dbReference type="NCBI Taxonomy" id="40151"/>
    <lineage>
        <taxon>Eukaryota</taxon>
        <taxon>Metazoa</taxon>
        <taxon>Chordata</taxon>
        <taxon>Craniata</taxon>
        <taxon>Vertebrata</taxon>
        <taxon>Euteleostomi</taxon>
        <taxon>Mammalia</taxon>
        <taxon>Eutheria</taxon>
        <taxon>Laurasiatheria</taxon>
        <taxon>Artiodactyla</taxon>
        <taxon>Whippomorpha</taxon>
        <taxon>Cetacea</taxon>
        <taxon>Odontoceti</taxon>
        <taxon>Monodontidae</taxon>
        <taxon>Monodon</taxon>
    </lineage>
</organism>
<dbReference type="InterPro" id="IPR011323">
    <property type="entry name" value="Mss4/transl-control_tumour"/>
</dbReference>
<gene>
    <name evidence="6" type="ORF">EI555_006411</name>
</gene>
<dbReference type="Pfam" id="PF00838">
    <property type="entry name" value="TCTP"/>
    <property type="match status" value="1"/>
</dbReference>
<dbReference type="Proteomes" id="UP000694561">
    <property type="component" value="Unplaced"/>
</dbReference>
<dbReference type="PROSITE" id="PS51797">
    <property type="entry name" value="TCTP_3"/>
    <property type="match status" value="1"/>
</dbReference>
<dbReference type="InterPro" id="IPR018105">
    <property type="entry name" value="Translational_control_tumour_p"/>
</dbReference>
<reference evidence="6" key="2">
    <citation type="journal article" date="2019" name="IScience">
        <title>Narwhal Genome Reveals Long-Term Low Genetic Diversity despite Current Large Abundance Size.</title>
        <authorList>
            <person name="Westbury M.V."/>
            <person name="Petersen B."/>
            <person name="Garde E."/>
            <person name="Heide-Jorgensen M.P."/>
            <person name="Lorenzen E.D."/>
        </authorList>
    </citation>
    <scope>NUCLEOTIDE SEQUENCE</scope>
    <source>
        <strain evidence="6">MVW</strain>
        <tissue evidence="6">Liver</tissue>
    </source>
</reference>
<evidence type="ECO:0000259" key="5">
    <source>
        <dbReference type="PROSITE" id="PS51797"/>
    </source>
</evidence>
<comment type="function">
    <text evidence="2">Involved in calcium binding and microtubule stabilization. Acts as a negative regulator of TSC22D1-mediated apoptosis, via interaction with and destabilization of TSC22D1 protein.</text>
</comment>
<reference evidence="7" key="3">
    <citation type="submission" date="2025-05" db="UniProtKB">
        <authorList>
            <consortium name="Ensembl"/>
        </authorList>
    </citation>
    <scope>IDENTIFICATION</scope>
</reference>
<evidence type="ECO:0000313" key="9">
    <source>
        <dbReference type="Proteomes" id="UP000694561"/>
    </source>
</evidence>
<keyword evidence="9" id="KW-1185">Reference proteome</keyword>
<dbReference type="PANTHER" id="PTHR11991:SF0">
    <property type="entry name" value="TRANSLATIONALLY-CONTROLLED TUMOR PROTEIN"/>
    <property type="match status" value="1"/>
</dbReference>
<dbReference type="Ensembl" id="ENSMMNT00015019794.1">
    <property type="protein sequence ID" value="ENSMMNP00015018015.1"/>
    <property type="gene ID" value="ENSMMNG00015013266.1"/>
</dbReference>
<comment type="similarity">
    <text evidence="4">Belongs to the TCTP family.</text>
</comment>
<name>A0A4U1F3X6_MONMO</name>
<evidence type="ECO:0000313" key="6">
    <source>
        <dbReference type="EMBL" id="TKC44022.1"/>
    </source>
</evidence>
<comment type="subunit">
    <text evidence="3">Homodimer. Interacts with STEAP3. Interacts with TSC22D1; interaction results in the destabilization of TSC22D1 protein.</text>
</comment>
<dbReference type="AlphaFoldDB" id="A0A4U1F3X6"/>
<evidence type="ECO:0000256" key="3">
    <source>
        <dbReference type="ARBA" id="ARBA00047116"/>
    </source>
</evidence>
<dbReference type="EMBL" id="RWIC01000422">
    <property type="protein sequence ID" value="TKC44022.1"/>
    <property type="molecule type" value="Genomic_DNA"/>
</dbReference>
<proteinExistence type="inferred from homology"/>
<dbReference type="Proteomes" id="UP000308365">
    <property type="component" value="Unassembled WGS sequence"/>
</dbReference>
<dbReference type="GeneTree" id="ENSGT00390000006051"/>
<dbReference type="PANTHER" id="PTHR11991">
    <property type="entry name" value="TRANSLATIONALLY CONTROLLED TUMOR PROTEIN-RELATED"/>
    <property type="match status" value="1"/>
</dbReference>
<accession>A0A4U1F3X6</accession>
<sequence length="225" mass="25451">MDKLGNLLYKIQPSKQKLEVRSQTEFQETSFTKEANKKYIKDYMKSIKGKLEEQRPERGKPFMTGAAEQIKHILDNFRNYQFFIGENMNPDGMAALLDYHMFPKCSETVGSTIHQEGIEIRSLKRTTSFSPLIKSIIPTEADNSACRKPGGLVADVSRILTDSGAPSNPFILLSVFFSSSKMWRSDRFQIPFQNRSSVNTISSSLPVVSKPLEAMVFLAKTSHSR</sequence>
<dbReference type="GO" id="GO:0005737">
    <property type="term" value="C:cytoplasm"/>
    <property type="evidence" value="ECO:0007669"/>
    <property type="project" value="TreeGrafter"/>
</dbReference>
<dbReference type="InterPro" id="IPR034737">
    <property type="entry name" value="TCTP"/>
</dbReference>
<reference evidence="8" key="1">
    <citation type="journal article" date="2019" name="IScience">
        <title>Narwhal Genome Reveals Long-Term Low Genetic Diversity despite Current Large Abundance Size.</title>
        <authorList>
            <person name="Westbury M.V."/>
            <person name="Petersen B."/>
            <person name="Garde E."/>
            <person name="Heide-Jorgensen M.P."/>
            <person name="Lorenzen E.D."/>
        </authorList>
    </citation>
    <scope>NUCLEOTIDE SEQUENCE [LARGE SCALE GENOMIC DNA]</scope>
</reference>
<dbReference type="InterPro" id="IPR011057">
    <property type="entry name" value="Mss4-like_sf"/>
</dbReference>
<evidence type="ECO:0000256" key="1">
    <source>
        <dbReference type="ARBA" id="ARBA00040832"/>
    </source>
</evidence>
<evidence type="ECO:0000256" key="2">
    <source>
        <dbReference type="ARBA" id="ARBA00046053"/>
    </source>
</evidence>